<organism evidence="2 3">
    <name type="scientific">Methanobrevibacter cuticularis</name>
    <dbReference type="NCBI Taxonomy" id="47311"/>
    <lineage>
        <taxon>Archaea</taxon>
        <taxon>Methanobacteriati</taxon>
        <taxon>Methanobacteriota</taxon>
        <taxon>Methanomada group</taxon>
        <taxon>Methanobacteria</taxon>
        <taxon>Methanobacteriales</taxon>
        <taxon>Methanobacteriaceae</taxon>
        <taxon>Methanobrevibacter</taxon>
    </lineage>
</organism>
<reference evidence="2 3" key="1">
    <citation type="submission" date="2016-04" db="EMBL/GenBank/DDBJ databases">
        <title>Genome sequence of Methanobrevibacter cuticularis DSM 11139.</title>
        <authorList>
            <person name="Poehlein A."/>
            <person name="Seedorf H."/>
            <person name="Daniel R."/>
        </authorList>
    </citation>
    <scope>NUCLEOTIDE SEQUENCE [LARGE SCALE GENOMIC DNA]</scope>
    <source>
        <strain evidence="2 3">DSM 11139</strain>
    </source>
</reference>
<sequence>MAEAFSGILIFSHIIPVILGFFGILALINGIMDDKKEVTIIGIVLFLIAVSLPFIILPVIFSL</sequence>
<keyword evidence="1" id="KW-0472">Membrane</keyword>
<dbReference type="OrthoDB" id="71516at2157"/>
<dbReference type="Proteomes" id="UP000077275">
    <property type="component" value="Unassembled WGS sequence"/>
</dbReference>
<comment type="caution">
    <text evidence="2">The sequence shown here is derived from an EMBL/GenBank/DDBJ whole genome shotgun (WGS) entry which is preliminary data.</text>
</comment>
<gene>
    <name evidence="2" type="ORF">MBCUT_08550</name>
</gene>
<keyword evidence="1" id="KW-0812">Transmembrane</keyword>
<dbReference type="AlphaFoldDB" id="A0A166EBA4"/>
<dbReference type="PATRIC" id="fig|47311.3.peg.943"/>
<dbReference type="RefSeq" id="WP_067259311.1">
    <property type="nucleotide sequence ID" value="NZ_LWMW01000092.1"/>
</dbReference>
<keyword evidence="3" id="KW-1185">Reference proteome</keyword>
<evidence type="ECO:0000256" key="1">
    <source>
        <dbReference type="SAM" id="Phobius"/>
    </source>
</evidence>
<protein>
    <submittedName>
        <fullName evidence="2">Uncharacterized protein</fullName>
    </submittedName>
</protein>
<keyword evidence="1" id="KW-1133">Transmembrane helix</keyword>
<accession>A0A166EBA4</accession>
<feature type="transmembrane region" description="Helical" evidence="1">
    <location>
        <begin position="40"/>
        <end position="61"/>
    </location>
</feature>
<evidence type="ECO:0000313" key="2">
    <source>
        <dbReference type="EMBL" id="KZX16469.1"/>
    </source>
</evidence>
<evidence type="ECO:0000313" key="3">
    <source>
        <dbReference type="Proteomes" id="UP000077275"/>
    </source>
</evidence>
<name>A0A166EBA4_9EURY</name>
<feature type="transmembrane region" description="Helical" evidence="1">
    <location>
        <begin position="6"/>
        <end position="28"/>
    </location>
</feature>
<dbReference type="EMBL" id="LWMW01000092">
    <property type="protein sequence ID" value="KZX16469.1"/>
    <property type="molecule type" value="Genomic_DNA"/>
</dbReference>
<proteinExistence type="predicted"/>